<reference evidence="1" key="1">
    <citation type="submission" date="2017-07" db="EMBL/GenBank/DDBJ databases">
        <title>Taro Niue Genome Assembly and Annotation.</title>
        <authorList>
            <person name="Atibalentja N."/>
            <person name="Keating K."/>
            <person name="Fields C.J."/>
        </authorList>
    </citation>
    <scope>NUCLEOTIDE SEQUENCE</scope>
    <source>
        <strain evidence="1">Niue_2</strain>
        <tissue evidence="1">Leaf</tissue>
    </source>
</reference>
<dbReference type="Proteomes" id="UP000652761">
    <property type="component" value="Unassembled WGS sequence"/>
</dbReference>
<protein>
    <submittedName>
        <fullName evidence="1">Uncharacterized protein</fullName>
    </submittedName>
</protein>
<dbReference type="AlphaFoldDB" id="A0A843UWZ0"/>
<sequence length="145" mass="16140">MVIANDADEPKWAIEDMLEPQTLYRHVHFRDWSDWSGTAYSRRRGKATLCGGREGNRAREAYLPVEYGHCHLHNGLQIGVGSLLHAYERNPMLSAPTTKACTYLPPAFFCRVTQLVTMFASGLVVRSSSGGDFGLPLLAWPVSDT</sequence>
<comment type="caution">
    <text evidence="1">The sequence shown here is derived from an EMBL/GenBank/DDBJ whole genome shotgun (WGS) entry which is preliminary data.</text>
</comment>
<gene>
    <name evidence="1" type="ORF">Taro_019696</name>
</gene>
<evidence type="ECO:0000313" key="2">
    <source>
        <dbReference type="Proteomes" id="UP000652761"/>
    </source>
</evidence>
<accession>A0A843UWZ0</accession>
<proteinExistence type="predicted"/>
<dbReference type="EMBL" id="NMUH01000957">
    <property type="protein sequence ID" value="MQL87166.1"/>
    <property type="molecule type" value="Genomic_DNA"/>
</dbReference>
<keyword evidence="2" id="KW-1185">Reference proteome</keyword>
<organism evidence="1 2">
    <name type="scientific">Colocasia esculenta</name>
    <name type="common">Wild taro</name>
    <name type="synonym">Arum esculentum</name>
    <dbReference type="NCBI Taxonomy" id="4460"/>
    <lineage>
        <taxon>Eukaryota</taxon>
        <taxon>Viridiplantae</taxon>
        <taxon>Streptophyta</taxon>
        <taxon>Embryophyta</taxon>
        <taxon>Tracheophyta</taxon>
        <taxon>Spermatophyta</taxon>
        <taxon>Magnoliopsida</taxon>
        <taxon>Liliopsida</taxon>
        <taxon>Araceae</taxon>
        <taxon>Aroideae</taxon>
        <taxon>Colocasieae</taxon>
        <taxon>Colocasia</taxon>
    </lineage>
</organism>
<evidence type="ECO:0000313" key="1">
    <source>
        <dbReference type="EMBL" id="MQL87166.1"/>
    </source>
</evidence>
<name>A0A843UWZ0_COLES</name>